<comment type="caution">
    <text evidence="7">The sequence shown here is derived from an EMBL/GenBank/DDBJ whole genome shotgun (WGS) entry which is preliminary data.</text>
</comment>
<keyword evidence="4 5" id="KW-0472">Membrane</keyword>
<keyword evidence="8" id="KW-1185">Reference proteome</keyword>
<feature type="non-terminal residue" evidence="7">
    <location>
        <position position="324"/>
    </location>
</feature>
<gene>
    <name evidence="7" type="ORF">GSLYS_00017809001</name>
</gene>
<feature type="domain" description="G-protein coupled receptors family 1 profile" evidence="6">
    <location>
        <begin position="35"/>
        <end position="307"/>
    </location>
</feature>
<dbReference type="Pfam" id="PF10324">
    <property type="entry name" value="7TM_GPCR_Srw"/>
    <property type="match status" value="1"/>
</dbReference>
<keyword evidence="2 5" id="KW-0812">Transmembrane</keyword>
<name>A0AAV2IFG4_LYMST</name>
<dbReference type="InterPro" id="IPR019427">
    <property type="entry name" value="7TM_GPCR_serpentine_rcpt_Srw"/>
</dbReference>
<feature type="transmembrane region" description="Helical" evidence="5">
    <location>
        <begin position="247"/>
        <end position="272"/>
    </location>
</feature>
<dbReference type="PANTHER" id="PTHR46641:SF2">
    <property type="entry name" value="FMRFAMIDE RECEPTOR"/>
    <property type="match status" value="1"/>
</dbReference>
<dbReference type="Gene3D" id="1.20.1070.10">
    <property type="entry name" value="Rhodopsin 7-helix transmembrane proteins"/>
    <property type="match status" value="1"/>
</dbReference>
<dbReference type="SUPFAM" id="SSF81321">
    <property type="entry name" value="Family A G protein-coupled receptor-like"/>
    <property type="match status" value="1"/>
</dbReference>
<protein>
    <recommendedName>
        <fullName evidence="6">G-protein coupled receptors family 1 profile domain-containing protein</fullName>
    </recommendedName>
</protein>
<dbReference type="PANTHER" id="PTHR46641">
    <property type="entry name" value="FMRFAMIDE RECEPTOR-RELATED"/>
    <property type="match status" value="1"/>
</dbReference>
<evidence type="ECO:0000259" key="6">
    <source>
        <dbReference type="PROSITE" id="PS50262"/>
    </source>
</evidence>
<accession>A0AAV2IFG4</accession>
<dbReference type="Proteomes" id="UP001497497">
    <property type="component" value="Unassembled WGS sequence"/>
</dbReference>
<dbReference type="InterPro" id="IPR017452">
    <property type="entry name" value="GPCR_Rhodpsn_7TM"/>
</dbReference>
<evidence type="ECO:0000256" key="3">
    <source>
        <dbReference type="ARBA" id="ARBA00022989"/>
    </source>
</evidence>
<dbReference type="PROSITE" id="PS50262">
    <property type="entry name" value="G_PROTEIN_RECEP_F1_2"/>
    <property type="match status" value="1"/>
</dbReference>
<feature type="transmembrane region" description="Helical" evidence="5">
    <location>
        <begin position="284"/>
        <end position="308"/>
    </location>
</feature>
<evidence type="ECO:0000256" key="2">
    <source>
        <dbReference type="ARBA" id="ARBA00022692"/>
    </source>
</evidence>
<organism evidence="7 8">
    <name type="scientific">Lymnaea stagnalis</name>
    <name type="common">Great pond snail</name>
    <name type="synonym">Helix stagnalis</name>
    <dbReference type="NCBI Taxonomy" id="6523"/>
    <lineage>
        <taxon>Eukaryota</taxon>
        <taxon>Metazoa</taxon>
        <taxon>Spiralia</taxon>
        <taxon>Lophotrochozoa</taxon>
        <taxon>Mollusca</taxon>
        <taxon>Gastropoda</taxon>
        <taxon>Heterobranchia</taxon>
        <taxon>Euthyneura</taxon>
        <taxon>Panpulmonata</taxon>
        <taxon>Hygrophila</taxon>
        <taxon>Lymnaeoidea</taxon>
        <taxon>Lymnaeidae</taxon>
        <taxon>Lymnaea</taxon>
    </lineage>
</organism>
<dbReference type="AlphaFoldDB" id="A0AAV2IFG4"/>
<comment type="subcellular location">
    <subcellularLocation>
        <location evidence="1">Membrane</location>
    </subcellularLocation>
</comment>
<dbReference type="GO" id="GO:0008528">
    <property type="term" value="F:G protein-coupled peptide receptor activity"/>
    <property type="evidence" value="ECO:0007669"/>
    <property type="project" value="InterPro"/>
</dbReference>
<proteinExistence type="predicted"/>
<reference evidence="7 8" key="1">
    <citation type="submission" date="2024-04" db="EMBL/GenBank/DDBJ databases">
        <authorList>
            <consortium name="Genoscope - CEA"/>
            <person name="William W."/>
        </authorList>
    </citation>
    <scope>NUCLEOTIDE SEQUENCE [LARGE SCALE GENOMIC DNA]</scope>
</reference>
<feature type="transmembrane region" description="Helical" evidence="5">
    <location>
        <begin position="139"/>
        <end position="159"/>
    </location>
</feature>
<sequence length="324" mass="36645">MDNGSQILSDFTRELFIMINHVVLCTSLSLFGIVGNTINIAVFVKQGLRKSVNSSFFAKSISDLLGLMFQVWHNFCLNPYVENLDAPIDFLDVQYLTAGWPNSVLVVITGWITVYITAERCLSIAVPLKIKQIVTPGRTATILVFIYVINIAGYLPLYFSAYFSWNFYPAQNKTKLGISFRSNKIEIENIIFIFQAVLAILAFIFVIIFTTILVVELKKKSKWRRSTTSDREQSEAMSSRERNTINMVVAEATVLIVCYTPSIACSIATSITPDFAITGKQYNLFHVAWSFAFLFNSVNSSVSSLLYYRISSKYKKTLHAIFPR</sequence>
<evidence type="ECO:0000313" key="7">
    <source>
        <dbReference type="EMBL" id="CAL1544296.1"/>
    </source>
</evidence>
<keyword evidence="3 5" id="KW-1133">Transmembrane helix</keyword>
<evidence type="ECO:0000256" key="4">
    <source>
        <dbReference type="ARBA" id="ARBA00023136"/>
    </source>
</evidence>
<dbReference type="EMBL" id="CAXITT010000613">
    <property type="protein sequence ID" value="CAL1544296.1"/>
    <property type="molecule type" value="Genomic_DNA"/>
</dbReference>
<dbReference type="GO" id="GO:0016020">
    <property type="term" value="C:membrane"/>
    <property type="evidence" value="ECO:0007669"/>
    <property type="project" value="UniProtKB-SubCell"/>
</dbReference>
<evidence type="ECO:0000256" key="1">
    <source>
        <dbReference type="ARBA" id="ARBA00004370"/>
    </source>
</evidence>
<evidence type="ECO:0000256" key="5">
    <source>
        <dbReference type="SAM" id="Phobius"/>
    </source>
</evidence>
<dbReference type="InterPro" id="IPR052954">
    <property type="entry name" value="GPCR-Ligand_Int"/>
</dbReference>
<feature type="transmembrane region" description="Helical" evidence="5">
    <location>
        <begin position="15"/>
        <end position="44"/>
    </location>
</feature>
<feature type="transmembrane region" description="Helical" evidence="5">
    <location>
        <begin position="190"/>
        <end position="215"/>
    </location>
</feature>
<feature type="transmembrane region" description="Helical" evidence="5">
    <location>
        <begin position="95"/>
        <end position="118"/>
    </location>
</feature>
<evidence type="ECO:0000313" key="8">
    <source>
        <dbReference type="Proteomes" id="UP001497497"/>
    </source>
</evidence>